<evidence type="ECO:0000313" key="1">
    <source>
        <dbReference type="EMBL" id="MBB5938953.1"/>
    </source>
</evidence>
<protein>
    <submittedName>
        <fullName evidence="1">Uncharacterized protein</fullName>
    </submittedName>
</protein>
<sequence>MPPTGRPTATTAGRLRPTHLLVSQKTAVGPDHPAVGIGTLSGALPRGLTLSGLRQDRIRNEAAKSADPLRLMRLFGITEQTAMRYVTAAHLERTAKLPR</sequence>
<accession>A0A7W9QFU9</accession>
<dbReference type="EMBL" id="JACHJL010000020">
    <property type="protein sequence ID" value="MBB5938953.1"/>
    <property type="molecule type" value="Genomic_DNA"/>
</dbReference>
<reference evidence="1 2" key="1">
    <citation type="submission" date="2020-08" db="EMBL/GenBank/DDBJ databases">
        <title>Genomic Encyclopedia of Type Strains, Phase III (KMG-III): the genomes of soil and plant-associated and newly described type strains.</title>
        <authorList>
            <person name="Whitman W."/>
        </authorList>
    </citation>
    <scope>NUCLEOTIDE SEQUENCE [LARGE SCALE GENOMIC DNA]</scope>
    <source>
        <strain evidence="1 2">CECT 8305</strain>
    </source>
</reference>
<dbReference type="RefSeq" id="WP_246495562.1">
    <property type="nucleotide sequence ID" value="NZ_JACHJL010000020.1"/>
</dbReference>
<evidence type="ECO:0000313" key="2">
    <source>
        <dbReference type="Proteomes" id="UP000588098"/>
    </source>
</evidence>
<keyword evidence="2" id="KW-1185">Reference proteome</keyword>
<dbReference type="Proteomes" id="UP000588098">
    <property type="component" value="Unassembled WGS sequence"/>
</dbReference>
<name>A0A7W9QFU9_9ACTN</name>
<organism evidence="1 2">
    <name type="scientific">Streptomyces zagrosensis</name>
    <dbReference type="NCBI Taxonomy" id="1042984"/>
    <lineage>
        <taxon>Bacteria</taxon>
        <taxon>Bacillati</taxon>
        <taxon>Actinomycetota</taxon>
        <taxon>Actinomycetes</taxon>
        <taxon>Kitasatosporales</taxon>
        <taxon>Streptomycetaceae</taxon>
        <taxon>Streptomyces</taxon>
    </lineage>
</organism>
<comment type="caution">
    <text evidence="1">The sequence shown here is derived from an EMBL/GenBank/DDBJ whole genome shotgun (WGS) entry which is preliminary data.</text>
</comment>
<proteinExistence type="predicted"/>
<dbReference type="AlphaFoldDB" id="A0A7W9QFU9"/>
<gene>
    <name evidence="1" type="ORF">FHS42_006045</name>
</gene>